<feature type="domain" description="Transposase IS110-like N-terminal" evidence="1">
    <location>
        <begin position="44"/>
        <end position="183"/>
    </location>
</feature>
<dbReference type="GO" id="GO:0004803">
    <property type="term" value="F:transposase activity"/>
    <property type="evidence" value="ECO:0007669"/>
    <property type="project" value="InterPro"/>
</dbReference>
<dbReference type="InterPro" id="IPR003346">
    <property type="entry name" value="Transposase_20"/>
</dbReference>
<dbReference type="Pfam" id="PF02371">
    <property type="entry name" value="Transposase_20"/>
    <property type="match status" value="1"/>
</dbReference>
<accession>A0A8S5S317</accession>
<dbReference type="GO" id="GO:0006313">
    <property type="term" value="P:DNA transposition"/>
    <property type="evidence" value="ECO:0007669"/>
    <property type="project" value="InterPro"/>
</dbReference>
<name>A0A8S5S317_9CAUD</name>
<dbReference type="GO" id="GO:0003677">
    <property type="term" value="F:DNA binding"/>
    <property type="evidence" value="ECO:0007669"/>
    <property type="project" value="InterPro"/>
</dbReference>
<protein>
    <submittedName>
        <fullName evidence="3">Transposase</fullName>
    </submittedName>
</protein>
<dbReference type="InterPro" id="IPR002525">
    <property type="entry name" value="Transp_IS110-like_N"/>
</dbReference>
<evidence type="ECO:0000259" key="1">
    <source>
        <dbReference type="Pfam" id="PF01548"/>
    </source>
</evidence>
<reference evidence="3" key="1">
    <citation type="journal article" date="2021" name="Proc. Natl. Acad. Sci. U.S.A.">
        <title>A Catalog of Tens of Thousands of Viruses from Human Metagenomes Reveals Hidden Associations with Chronic Diseases.</title>
        <authorList>
            <person name="Tisza M.J."/>
            <person name="Buck C.B."/>
        </authorList>
    </citation>
    <scope>NUCLEOTIDE SEQUENCE</scope>
    <source>
        <strain evidence="3">CtBLh2</strain>
    </source>
</reference>
<dbReference type="PANTHER" id="PTHR33055:SF3">
    <property type="entry name" value="PUTATIVE TRANSPOSASE FOR IS117-RELATED"/>
    <property type="match status" value="1"/>
</dbReference>
<sequence>MFRPHTLYIRIRIVRKVSEPAFAMKDQDVTDVIRRKQQTAMRYIGIDVSKATFVVAYSSDKGGEIRTFNNTTTGIKQFIGALPKDGSIHCVMEATGNYSAMLLYLLNVAGIAVSMENPLKIKNFARAMLSTVKTDKIDARLIALYGEKMNPQPFKIQGEAILRLRQKRTVIRQLTKQITAMSNLRGSLACLPVPDKGATHTVDETIEFLEKRRDRLQSELTDLVEVEFSRQLALLTTIKGIGITLATALIITTGGFTYFQNAKQVSRYLGICPTYEQSGTSVNIRGHINRNGDVYTRGLLYVAAWTASRFNTKCGETYTRLRQNGKPGKLAMIAVANKLVRQAFAVVTHDKEYVDGFVSNRP</sequence>
<feature type="domain" description="Transposase IS116/IS110/IS902 C-terminal" evidence="2">
    <location>
        <begin position="233"/>
        <end position="318"/>
    </location>
</feature>
<evidence type="ECO:0000259" key="2">
    <source>
        <dbReference type="Pfam" id="PF02371"/>
    </source>
</evidence>
<dbReference type="InterPro" id="IPR047650">
    <property type="entry name" value="Transpos_IS110"/>
</dbReference>
<proteinExistence type="predicted"/>
<evidence type="ECO:0000313" key="3">
    <source>
        <dbReference type="EMBL" id="DAF45396.1"/>
    </source>
</evidence>
<dbReference type="Pfam" id="PF01548">
    <property type="entry name" value="DEDD_Tnp_IS110"/>
    <property type="match status" value="1"/>
</dbReference>
<dbReference type="EMBL" id="BK032514">
    <property type="protein sequence ID" value="DAF45396.1"/>
    <property type="molecule type" value="Genomic_DNA"/>
</dbReference>
<dbReference type="NCBIfam" id="NF033542">
    <property type="entry name" value="transpos_IS110"/>
    <property type="match status" value="1"/>
</dbReference>
<dbReference type="PANTHER" id="PTHR33055">
    <property type="entry name" value="TRANSPOSASE FOR INSERTION SEQUENCE ELEMENT IS1111A"/>
    <property type="match status" value="1"/>
</dbReference>
<organism evidence="3">
    <name type="scientific">Siphoviridae sp. ctBLh2</name>
    <dbReference type="NCBI Taxonomy" id="2827803"/>
    <lineage>
        <taxon>Viruses</taxon>
        <taxon>Duplodnaviria</taxon>
        <taxon>Heunggongvirae</taxon>
        <taxon>Uroviricota</taxon>
        <taxon>Caudoviricetes</taxon>
    </lineage>
</organism>